<feature type="repeat" description="RCC1" evidence="15">
    <location>
        <begin position="97"/>
        <end position="152"/>
    </location>
</feature>
<sequence>VYSWGGGKLTPQQLEVFTKGHSALQVSAGHAHFAVVTVERELYTWANAQGLTSMAGQLGHGDTASYKAPKRVEALDKIAVNQVSCGEDFTVCVTDDGAVYSFGSDYYGCLGNGDQGDGEDCACSPSLVSFFVNRPVLQVSCGDAHVIALTKEGEVYTWGSGEFGRLGIGTEDDHSSPQKVATRGRHGIRSVHAGPDGSFILRTNGRLQSCGSNEHNKLGLNSCAKGLRSKQVSYDIPCNYNFTTVKPLSKYNIVAVSPGQTHSAVIDGFGHLITFGSNKYGQLGVGDFKERKTVTMVTGSLVGKNVTKVACGDRSTVIATSDNLIYSCGFSENGRLGFAAGETGKGPGGNCVSLPRPIFGSLHAVSDLYCRHWNSILVAEKVLAQKTIRSGFTTSSRIGIILFLEEFSC</sequence>
<feature type="non-terminal residue" evidence="17">
    <location>
        <position position="1"/>
    </location>
</feature>
<dbReference type="Proteomes" id="UP000014760">
    <property type="component" value="Unassembled WGS sequence"/>
</dbReference>
<feature type="domain" description="RCC1-like" evidence="16">
    <location>
        <begin position="9"/>
        <end position="339"/>
    </location>
</feature>
<dbReference type="EMBL" id="AMQN01010488">
    <property type="status" value="NOT_ANNOTATED_CDS"/>
    <property type="molecule type" value="Genomic_DNA"/>
</dbReference>
<keyword evidence="19" id="KW-1185">Reference proteome</keyword>
<dbReference type="PRINTS" id="PR00633">
    <property type="entry name" value="RCCNDNSATION"/>
</dbReference>
<keyword evidence="13" id="KW-0067">ATP-binding</keyword>
<feature type="repeat" description="RCC1" evidence="15">
    <location>
        <begin position="153"/>
        <end position="204"/>
    </location>
</feature>
<dbReference type="OMA" id="SEELHCW"/>
<dbReference type="PANTHER" id="PTHR44535">
    <property type="entry name" value="PROTEIN CBG16200"/>
    <property type="match status" value="1"/>
</dbReference>
<reference evidence="18" key="3">
    <citation type="submission" date="2015-06" db="UniProtKB">
        <authorList>
            <consortium name="EnsemblMetazoa"/>
        </authorList>
    </citation>
    <scope>IDENTIFICATION</scope>
</reference>
<evidence type="ECO:0000256" key="9">
    <source>
        <dbReference type="ARBA" id="ARBA00022723"/>
    </source>
</evidence>
<dbReference type="AlphaFoldDB" id="R7TXR2"/>
<dbReference type="GO" id="GO:0046872">
    <property type="term" value="F:metal ion binding"/>
    <property type="evidence" value="ECO:0007669"/>
    <property type="project" value="UniProtKB-KW"/>
</dbReference>
<dbReference type="InterPro" id="IPR058923">
    <property type="entry name" value="RCC1-like_dom"/>
</dbReference>
<evidence type="ECO:0000313" key="17">
    <source>
        <dbReference type="EMBL" id="ELT98382.1"/>
    </source>
</evidence>
<keyword evidence="14" id="KW-0460">Magnesium</keyword>
<comment type="similarity">
    <text evidence="3">Belongs to the protein kinase superfamily. NEK Ser/Thr protein kinase family. NIMA subfamily.</text>
</comment>
<accession>R7TXR2</accession>
<evidence type="ECO:0000256" key="15">
    <source>
        <dbReference type="PROSITE-ProRule" id="PRU00235"/>
    </source>
</evidence>
<dbReference type="HOGENOM" id="CLU_598456_0_0_1"/>
<evidence type="ECO:0000256" key="5">
    <source>
        <dbReference type="ARBA" id="ARBA00022490"/>
    </source>
</evidence>
<evidence type="ECO:0000256" key="1">
    <source>
        <dbReference type="ARBA" id="ARBA00001946"/>
    </source>
</evidence>
<evidence type="ECO:0000256" key="7">
    <source>
        <dbReference type="ARBA" id="ARBA00022553"/>
    </source>
</evidence>
<protein>
    <recommendedName>
        <fullName evidence="4">non-specific serine/threonine protein kinase</fullName>
        <ecNumber evidence="4">2.7.11.1</ecNumber>
    </recommendedName>
</protein>
<proteinExistence type="inferred from homology"/>
<evidence type="ECO:0000256" key="3">
    <source>
        <dbReference type="ARBA" id="ARBA00010886"/>
    </source>
</evidence>
<comment type="cofactor">
    <cofactor evidence="1">
        <name>Mg(2+)</name>
        <dbReference type="ChEBI" id="CHEBI:18420"/>
    </cofactor>
</comment>
<evidence type="ECO:0000259" key="16">
    <source>
        <dbReference type="Pfam" id="PF25390"/>
    </source>
</evidence>
<evidence type="ECO:0000256" key="11">
    <source>
        <dbReference type="ARBA" id="ARBA00022741"/>
    </source>
</evidence>
<evidence type="ECO:0000256" key="12">
    <source>
        <dbReference type="ARBA" id="ARBA00022777"/>
    </source>
</evidence>
<keyword evidence="8" id="KW-0808">Transferase</keyword>
<keyword evidence="9" id="KW-0479">Metal-binding</keyword>
<evidence type="ECO:0000256" key="2">
    <source>
        <dbReference type="ARBA" id="ARBA00004496"/>
    </source>
</evidence>
<organism evidence="17">
    <name type="scientific">Capitella teleta</name>
    <name type="common">Polychaete worm</name>
    <dbReference type="NCBI Taxonomy" id="283909"/>
    <lineage>
        <taxon>Eukaryota</taxon>
        <taxon>Metazoa</taxon>
        <taxon>Spiralia</taxon>
        <taxon>Lophotrochozoa</taxon>
        <taxon>Annelida</taxon>
        <taxon>Polychaeta</taxon>
        <taxon>Sedentaria</taxon>
        <taxon>Scolecida</taxon>
        <taxon>Capitellidae</taxon>
        <taxon>Capitella</taxon>
    </lineage>
</organism>
<evidence type="ECO:0000256" key="13">
    <source>
        <dbReference type="ARBA" id="ARBA00022840"/>
    </source>
</evidence>
<dbReference type="PROSITE" id="PS50012">
    <property type="entry name" value="RCC1_3"/>
    <property type="match status" value="5"/>
</dbReference>
<feature type="repeat" description="RCC1" evidence="15">
    <location>
        <begin position="1"/>
        <end position="39"/>
    </location>
</feature>
<dbReference type="PANTHER" id="PTHR44535:SF1">
    <property type="entry name" value="SERINE_THREONINE-PROTEIN KINASE NEK9"/>
    <property type="match status" value="1"/>
</dbReference>
<dbReference type="InterPro" id="IPR051997">
    <property type="entry name" value="STK_NEK"/>
</dbReference>
<keyword evidence="7" id="KW-0597">Phosphoprotein</keyword>
<dbReference type="EC" id="2.7.11.1" evidence="4"/>
<reference evidence="17 19" key="2">
    <citation type="journal article" date="2013" name="Nature">
        <title>Insights into bilaterian evolution from three spiralian genomes.</title>
        <authorList>
            <person name="Simakov O."/>
            <person name="Marletaz F."/>
            <person name="Cho S.J."/>
            <person name="Edsinger-Gonzales E."/>
            <person name="Havlak P."/>
            <person name="Hellsten U."/>
            <person name="Kuo D.H."/>
            <person name="Larsson T."/>
            <person name="Lv J."/>
            <person name="Arendt D."/>
            <person name="Savage R."/>
            <person name="Osoegawa K."/>
            <person name="de Jong P."/>
            <person name="Grimwood J."/>
            <person name="Chapman J.A."/>
            <person name="Shapiro H."/>
            <person name="Aerts A."/>
            <person name="Otillar R.P."/>
            <person name="Terry A.Y."/>
            <person name="Boore J.L."/>
            <person name="Grigoriev I.V."/>
            <person name="Lindberg D.R."/>
            <person name="Seaver E.C."/>
            <person name="Weisblat D.A."/>
            <person name="Putnam N.H."/>
            <person name="Rokhsar D.S."/>
        </authorList>
    </citation>
    <scope>NUCLEOTIDE SEQUENCE</scope>
    <source>
        <strain evidence="17 19">I ESC-2004</strain>
    </source>
</reference>
<evidence type="ECO:0000256" key="4">
    <source>
        <dbReference type="ARBA" id="ARBA00012513"/>
    </source>
</evidence>
<dbReference type="GO" id="GO:0005737">
    <property type="term" value="C:cytoplasm"/>
    <property type="evidence" value="ECO:0007669"/>
    <property type="project" value="UniProtKB-SubCell"/>
</dbReference>
<dbReference type="STRING" id="283909.R7TXR2"/>
<evidence type="ECO:0000256" key="8">
    <source>
        <dbReference type="ARBA" id="ARBA00022679"/>
    </source>
</evidence>
<dbReference type="EMBL" id="KB307982">
    <property type="protein sequence ID" value="ELT98382.1"/>
    <property type="molecule type" value="Genomic_DNA"/>
</dbReference>
<dbReference type="InterPro" id="IPR000408">
    <property type="entry name" value="Reg_chr_condens"/>
</dbReference>
<keyword evidence="12" id="KW-0418">Kinase</keyword>
<evidence type="ECO:0000313" key="18">
    <source>
        <dbReference type="EnsemblMetazoa" id="CapteP123860"/>
    </source>
</evidence>
<feature type="repeat" description="RCC1" evidence="15">
    <location>
        <begin position="40"/>
        <end position="96"/>
    </location>
</feature>
<dbReference type="OrthoDB" id="248923at2759"/>
<dbReference type="EnsemblMetazoa" id="CapteT123860">
    <property type="protein sequence ID" value="CapteP123860"/>
    <property type="gene ID" value="CapteG123860"/>
</dbReference>
<keyword evidence="5" id="KW-0963">Cytoplasm</keyword>
<dbReference type="Gene3D" id="2.130.10.30">
    <property type="entry name" value="Regulator of chromosome condensation 1/beta-lactamase-inhibitor protein II"/>
    <property type="match status" value="3"/>
</dbReference>
<dbReference type="InterPro" id="IPR009091">
    <property type="entry name" value="RCC1/BLIP-II"/>
</dbReference>
<evidence type="ECO:0000256" key="14">
    <source>
        <dbReference type="ARBA" id="ARBA00022842"/>
    </source>
</evidence>
<evidence type="ECO:0000256" key="10">
    <source>
        <dbReference type="ARBA" id="ARBA00022737"/>
    </source>
</evidence>
<evidence type="ECO:0000313" key="19">
    <source>
        <dbReference type="Proteomes" id="UP000014760"/>
    </source>
</evidence>
<dbReference type="GO" id="GO:0004674">
    <property type="term" value="F:protein serine/threonine kinase activity"/>
    <property type="evidence" value="ECO:0007669"/>
    <property type="project" value="UniProtKB-KW"/>
</dbReference>
<dbReference type="SUPFAM" id="SSF50985">
    <property type="entry name" value="RCC1/BLIP-II"/>
    <property type="match status" value="1"/>
</dbReference>
<keyword evidence="10" id="KW-0677">Repeat</keyword>
<keyword evidence="11" id="KW-0547">Nucleotide-binding</keyword>
<keyword evidence="6" id="KW-0723">Serine/threonine-protein kinase</keyword>
<reference evidence="19" key="1">
    <citation type="submission" date="2012-12" db="EMBL/GenBank/DDBJ databases">
        <authorList>
            <person name="Hellsten U."/>
            <person name="Grimwood J."/>
            <person name="Chapman J.A."/>
            <person name="Shapiro H."/>
            <person name="Aerts A."/>
            <person name="Otillar R.P."/>
            <person name="Terry A.Y."/>
            <person name="Boore J.L."/>
            <person name="Simakov O."/>
            <person name="Marletaz F."/>
            <person name="Cho S.-J."/>
            <person name="Edsinger-Gonzales E."/>
            <person name="Havlak P."/>
            <person name="Kuo D.-H."/>
            <person name="Larsson T."/>
            <person name="Lv J."/>
            <person name="Arendt D."/>
            <person name="Savage R."/>
            <person name="Osoegawa K."/>
            <person name="de Jong P."/>
            <person name="Lindberg D.R."/>
            <person name="Seaver E.C."/>
            <person name="Weisblat D.A."/>
            <person name="Putnam N.H."/>
            <person name="Grigoriev I.V."/>
            <person name="Rokhsar D.S."/>
        </authorList>
    </citation>
    <scope>NUCLEOTIDE SEQUENCE</scope>
    <source>
        <strain evidence="19">I ESC-2004</strain>
    </source>
</reference>
<dbReference type="Pfam" id="PF25390">
    <property type="entry name" value="WD40_RLD"/>
    <property type="match status" value="1"/>
</dbReference>
<dbReference type="GO" id="GO:0005524">
    <property type="term" value="F:ATP binding"/>
    <property type="evidence" value="ECO:0007669"/>
    <property type="project" value="UniProtKB-KW"/>
</dbReference>
<evidence type="ECO:0000256" key="6">
    <source>
        <dbReference type="ARBA" id="ARBA00022527"/>
    </source>
</evidence>
<gene>
    <name evidence="17" type="ORF">CAPTEDRAFT_123860</name>
</gene>
<comment type="subcellular location">
    <subcellularLocation>
        <location evidence="2">Cytoplasm</location>
    </subcellularLocation>
</comment>
<feature type="repeat" description="RCC1" evidence="15">
    <location>
        <begin position="270"/>
        <end position="322"/>
    </location>
</feature>
<name>R7TXR2_CAPTE</name>